<evidence type="ECO:0000256" key="5">
    <source>
        <dbReference type="ARBA" id="ARBA00034808"/>
    </source>
</evidence>
<dbReference type="eggNOG" id="KOG0351">
    <property type="taxonomic scope" value="Eukaryota"/>
</dbReference>
<dbReference type="SUPFAM" id="SSF52540">
    <property type="entry name" value="P-loop containing nucleoside triphosphate hydrolases"/>
    <property type="match status" value="1"/>
</dbReference>
<evidence type="ECO:0000259" key="6">
    <source>
        <dbReference type="Pfam" id="PF00270"/>
    </source>
</evidence>
<dbReference type="GO" id="GO:0005524">
    <property type="term" value="F:ATP binding"/>
    <property type="evidence" value="ECO:0007669"/>
    <property type="project" value="InterPro"/>
</dbReference>
<proteinExistence type="inferred from homology"/>
<keyword evidence="2" id="KW-0238">DNA-binding</keyword>
<dbReference type="EnsemblMetazoa" id="Aqu2.1.35588_001">
    <property type="protein sequence ID" value="Aqu2.1.35588_001"/>
    <property type="gene ID" value="Aqu2.1.35588"/>
</dbReference>
<comment type="catalytic activity">
    <reaction evidence="4">
        <text>Couples ATP hydrolysis with the unwinding of duplex DNA by translocating in the 3'-5' direction.</text>
        <dbReference type="EC" id="5.6.2.4"/>
    </reaction>
</comment>
<dbReference type="PANTHER" id="PTHR13710">
    <property type="entry name" value="DNA HELICASE RECQ FAMILY MEMBER"/>
    <property type="match status" value="1"/>
</dbReference>
<dbReference type="InterPro" id="IPR027417">
    <property type="entry name" value="P-loop_NTPase"/>
</dbReference>
<keyword evidence="3" id="KW-0413">Isomerase</keyword>
<sequence>MSSLVRQTQSTTFKEGQKKAITIFLQKKDVFVIIPTGYGKSLCYASLPLVFDFLKKQQGSIAVVVLPLITLMKGQVQNLFSKGLIAVRIGDCKDEDNIIKGEYQFVL</sequence>
<evidence type="ECO:0000256" key="2">
    <source>
        <dbReference type="ARBA" id="ARBA00023125"/>
    </source>
</evidence>
<dbReference type="GO" id="GO:0009378">
    <property type="term" value="F:four-way junction helicase activity"/>
    <property type="evidence" value="ECO:0007669"/>
    <property type="project" value="TreeGrafter"/>
</dbReference>
<dbReference type="PANTHER" id="PTHR13710:SF105">
    <property type="entry name" value="ATP-DEPENDENT DNA HELICASE Q1"/>
    <property type="match status" value="1"/>
</dbReference>
<evidence type="ECO:0000256" key="3">
    <source>
        <dbReference type="ARBA" id="ARBA00023235"/>
    </source>
</evidence>
<accession>A0A1X7V6G5</accession>
<dbReference type="GO" id="GO:0000724">
    <property type="term" value="P:double-strand break repair via homologous recombination"/>
    <property type="evidence" value="ECO:0007669"/>
    <property type="project" value="TreeGrafter"/>
</dbReference>
<evidence type="ECO:0000313" key="7">
    <source>
        <dbReference type="EnsemblMetazoa" id="Aqu2.1.35588_001"/>
    </source>
</evidence>
<protein>
    <recommendedName>
        <fullName evidence="5">DNA 3'-5' helicase</fullName>
        <ecNumber evidence="5">5.6.2.4</ecNumber>
    </recommendedName>
</protein>
<name>A0A1X7V6G5_AMPQE</name>
<comment type="similarity">
    <text evidence="1">Belongs to the helicase family. RecQ subfamily.</text>
</comment>
<reference evidence="7" key="1">
    <citation type="submission" date="2017-05" db="UniProtKB">
        <authorList>
            <consortium name="EnsemblMetazoa"/>
        </authorList>
    </citation>
    <scope>IDENTIFICATION</scope>
</reference>
<evidence type="ECO:0000256" key="4">
    <source>
        <dbReference type="ARBA" id="ARBA00034617"/>
    </source>
</evidence>
<dbReference type="STRING" id="400682.A0A1X7V6G5"/>
<dbReference type="EC" id="5.6.2.4" evidence="5"/>
<dbReference type="GO" id="GO:0005694">
    <property type="term" value="C:chromosome"/>
    <property type="evidence" value="ECO:0007669"/>
    <property type="project" value="TreeGrafter"/>
</dbReference>
<dbReference type="InterPro" id="IPR011545">
    <property type="entry name" value="DEAD/DEAH_box_helicase_dom"/>
</dbReference>
<dbReference type="Pfam" id="PF00270">
    <property type="entry name" value="DEAD"/>
    <property type="match status" value="1"/>
</dbReference>
<dbReference type="InParanoid" id="A0A1X7V6G5"/>
<evidence type="ECO:0000256" key="1">
    <source>
        <dbReference type="ARBA" id="ARBA00005446"/>
    </source>
</evidence>
<organism evidence="7">
    <name type="scientific">Amphimedon queenslandica</name>
    <name type="common">Sponge</name>
    <dbReference type="NCBI Taxonomy" id="400682"/>
    <lineage>
        <taxon>Eukaryota</taxon>
        <taxon>Metazoa</taxon>
        <taxon>Porifera</taxon>
        <taxon>Demospongiae</taxon>
        <taxon>Heteroscleromorpha</taxon>
        <taxon>Haplosclerida</taxon>
        <taxon>Niphatidae</taxon>
        <taxon>Amphimedon</taxon>
    </lineage>
</organism>
<dbReference type="GO" id="GO:0005737">
    <property type="term" value="C:cytoplasm"/>
    <property type="evidence" value="ECO:0007669"/>
    <property type="project" value="TreeGrafter"/>
</dbReference>
<dbReference type="GO" id="GO:0003677">
    <property type="term" value="F:DNA binding"/>
    <property type="evidence" value="ECO:0007669"/>
    <property type="project" value="UniProtKB-KW"/>
</dbReference>
<dbReference type="GO" id="GO:0043138">
    <property type="term" value="F:3'-5' DNA helicase activity"/>
    <property type="evidence" value="ECO:0007669"/>
    <property type="project" value="UniProtKB-EC"/>
</dbReference>
<dbReference type="Gene3D" id="3.40.50.300">
    <property type="entry name" value="P-loop containing nucleotide triphosphate hydrolases"/>
    <property type="match status" value="1"/>
</dbReference>
<feature type="domain" description="DEAD/DEAH-box helicase" evidence="6">
    <location>
        <begin position="16"/>
        <end position="83"/>
    </location>
</feature>
<dbReference type="AlphaFoldDB" id="A0A1X7V6G5"/>